<feature type="region of interest" description="Disordered" evidence="1">
    <location>
        <begin position="1"/>
        <end position="22"/>
    </location>
</feature>
<protein>
    <submittedName>
        <fullName evidence="2">Unannotated protein</fullName>
    </submittedName>
</protein>
<accession>A0A6J6NG70</accession>
<dbReference type="Gene3D" id="2.60.40.10">
    <property type="entry name" value="Immunoglobulins"/>
    <property type="match status" value="1"/>
</dbReference>
<feature type="region of interest" description="Disordered" evidence="1">
    <location>
        <begin position="407"/>
        <end position="432"/>
    </location>
</feature>
<gene>
    <name evidence="2" type="ORF">UFOPK2399_00264</name>
</gene>
<dbReference type="InterPro" id="IPR013783">
    <property type="entry name" value="Ig-like_fold"/>
</dbReference>
<proteinExistence type="predicted"/>
<dbReference type="AlphaFoldDB" id="A0A6J6NG70"/>
<evidence type="ECO:0000313" key="2">
    <source>
        <dbReference type="EMBL" id="CAB4685610.1"/>
    </source>
</evidence>
<evidence type="ECO:0000256" key="1">
    <source>
        <dbReference type="SAM" id="MobiDB-lite"/>
    </source>
</evidence>
<feature type="compositionally biased region" description="Gly residues" evidence="1">
    <location>
        <begin position="419"/>
        <end position="431"/>
    </location>
</feature>
<sequence>MPYDAWQSSCNVGQQPNGGEGDSTINVLSHELAEAITDPHGDAWYDSNGDENGDKCAWYWGTTGNSVNLLPGSVGAHYTQTVNGHHYFAQLEWSQLNVPPGSNTATDGCVAEMNTVRAASATTQVAQLSFSGSANPQGTASTAHFEYGLTAGYGSSTSTTSIGSGGQPVAVSAVVPGLSPGTTYHYRLAVVSGSGGSAVTAYSADQTATTTAAGAGTATHLSISGGPFVGGSGAAVTVTALDGANAVATGFTGTVTLTSSDGSATLPSAYTFVGGDAGVHAFTVTLRTLGTTTITATDATTGVVGSTSVSVAAGPATHLTVTMSPGTVQTGVSSTATVTALDANGNVATSYRGTVHVTSSDTSATLPANYTFVSGDNGVHQLTVTPTTVGTQTVTVTDIATPSITGSGAVTVTAPPAPSGGGGGGGGGGGPPNIAITIGPTSAVGGVGTGFTLRVGVANNSTSGANTTALNITLNGLSFVSGQTDRGPGCTPTATGATCDLDFFPGGLTSQVLIGVTVTSATPSATATFVTSPGDSDLTDNTATWVVQQAQATPVIQTGSVTTTSPPQRVVATSTVVAPTLAVSTTKLVTTVGGTETLNVSLKTTKSAKLTFTLVNAKGKTIRAGRCRRRTPDQRWLSGSLLPRRTPAK</sequence>
<name>A0A6J6NG70_9ZZZZ</name>
<feature type="compositionally biased region" description="Polar residues" evidence="1">
    <location>
        <begin position="1"/>
        <end position="15"/>
    </location>
</feature>
<organism evidence="2">
    <name type="scientific">freshwater metagenome</name>
    <dbReference type="NCBI Taxonomy" id="449393"/>
    <lineage>
        <taxon>unclassified sequences</taxon>
        <taxon>metagenomes</taxon>
        <taxon>ecological metagenomes</taxon>
    </lineage>
</organism>
<dbReference type="EMBL" id="CAEZXP010000001">
    <property type="protein sequence ID" value="CAB4685610.1"/>
    <property type="molecule type" value="Genomic_DNA"/>
</dbReference>
<reference evidence="2" key="1">
    <citation type="submission" date="2020-05" db="EMBL/GenBank/DDBJ databases">
        <authorList>
            <person name="Chiriac C."/>
            <person name="Salcher M."/>
            <person name="Ghai R."/>
            <person name="Kavagutti S V."/>
        </authorList>
    </citation>
    <scope>NUCLEOTIDE SEQUENCE</scope>
</reference>